<comment type="caution">
    <text evidence="1">The sequence shown here is derived from an EMBL/GenBank/DDBJ whole genome shotgun (WGS) entry which is preliminary data.</text>
</comment>
<dbReference type="AlphaFoldDB" id="A0A4S2KIJ7"/>
<dbReference type="Proteomes" id="UP000310200">
    <property type="component" value="Unassembled WGS sequence"/>
</dbReference>
<gene>
    <name evidence="1" type="ORF">DBV15_05015</name>
</gene>
<protein>
    <submittedName>
        <fullName evidence="1">Uncharacterized protein</fullName>
    </submittedName>
</protein>
<organism evidence="1 2">
    <name type="scientific">Temnothorax longispinosus</name>
    <dbReference type="NCBI Taxonomy" id="300112"/>
    <lineage>
        <taxon>Eukaryota</taxon>
        <taxon>Metazoa</taxon>
        <taxon>Ecdysozoa</taxon>
        <taxon>Arthropoda</taxon>
        <taxon>Hexapoda</taxon>
        <taxon>Insecta</taxon>
        <taxon>Pterygota</taxon>
        <taxon>Neoptera</taxon>
        <taxon>Endopterygota</taxon>
        <taxon>Hymenoptera</taxon>
        <taxon>Apocrita</taxon>
        <taxon>Aculeata</taxon>
        <taxon>Formicoidea</taxon>
        <taxon>Formicidae</taxon>
        <taxon>Myrmicinae</taxon>
        <taxon>Temnothorax</taxon>
    </lineage>
</organism>
<sequence length="174" mass="19407">MTGVMFKMIRNFMVSGSTENNRGKTRHLRCYQLFLSSRAPHDCTETAYLNACHSHMLGLSILGHVAHLHFSRAAGNASIRSRYIHGKPDQSTTTVARHETDPVFLASDTFLVGGDFDATVLAASGPRVDRRIILLMLPRSRAGYFGIGFRHRAKHKSGLYVGTRLGYEDSEGYY</sequence>
<reference evidence="1 2" key="1">
    <citation type="journal article" date="2019" name="Philos. Trans. R. Soc. Lond., B, Biol. Sci.">
        <title>Ant behaviour and brain gene expression of defending hosts depend on the ecological success of the intruding social parasite.</title>
        <authorList>
            <person name="Kaur R."/>
            <person name="Stoldt M."/>
            <person name="Jongepier E."/>
            <person name="Feldmeyer B."/>
            <person name="Menzel F."/>
            <person name="Bornberg-Bauer E."/>
            <person name="Foitzik S."/>
        </authorList>
    </citation>
    <scope>NUCLEOTIDE SEQUENCE [LARGE SCALE GENOMIC DNA]</scope>
    <source>
        <tissue evidence="1">Whole body</tissue>
    </source>
</reference>
<proteinExistence type="predicted"/>
<evidence type="ECO:0000313" key="1">
    <source>
        <dbReference type="EMBL" id="TGZ49365.1"/>
    </source>
</evidence>
<dbReference type="EMBL" id="QBLH01002148">
    <property type="protein sequence ID" value="TGZ49365.1"/>
    <property type="molecule type" value="Genomic_DNA"/>
</dbReference>
<keyword evidence="2" id="KW-1185">Reference proteome</keyword>
<accession>A0A4S2KIJ7</accession>
<name>A0A4S2KIJ7_9HYME</name>
<evidence type="ECO:0000313" key="2">
    <source>
        <dbReference type="Proteomes" id="UP000310200"/>
    </source>
</evidence>